<evidence type="ECO:0000259" key="5">
    <source>
        <dbReference type="Pfam" id="PF16925"/>
    </source>
</evidence>
<dbReference type="Gene3D" id="1.10.357.10">
    <property type="entry name" value="Tetracycline Repressor, domain 2"/>
    <property type="match status" value="1"/>
</dbReference>
<name>A0ABU0YMB0_9PROT</name>
<dbReference type="PANTHER" id="PTHR47506:SF1">
    <property type="entry name" value="HTH-TYPE TRANSCRIPTIONAL REGULATOR YJDC"/>
    <property type="match status" value="1"/>
</dbReference>
<dbReference type="Pfam" id="PF00440">
    <property type="entry name" value="TetR_N"/>
    <property type="match status" value="1"/>
</dbReference>
<dbReference type="InterPro" id="IPR009057">
    <property type="entry name" value="Homeodomain-like_sf"/>
</dbReference>
<dbReference type="Proteomes" id="UP001230156">
    <property type="component" value="Unassembled WGS sequence"/>
</dbReference>
<evidence type="ECO:0000256" key="3">
    <source>
        <dbReference type="ARBA" id="ARBA00023163"/>
    </source>
</evidence>
<proteinExistence type="predicted"/>
<dbReference type="Pfam" id="PF16925">
    <property type="entry name" value="TetR_C_13"/>
    <property type="match status" value="1"/>
</dbReference>
<accession>A0ABU0YMB0</accession>
<keyword evidence="1" id="KW-0805">Transcription regulation</keyword>
<dbReference type="PANTHER" id="PTHR47506">
    <property type="entry name" value="TRANSCRIPTIONAL REGULATORY PROTEIN"/>
    <property type="match status" value="1"/>
</dbReference>
<feature type="domain" description="Tetracyclin repressor-like C-terminal" evidence="5">
    <location>
        <begin position="92"/>
        <end position="196"/>
    </location>
</feature>
<keyword evidence="2" id="KW-0238">DNA-binding</keyword>
<evidence type="ECO:0000256" key="2">
    <source>
        <dbReference type="ARBA" id="ARBA00023125"/>
    </source>
</evidence>
<evidence type="ECO:0000313" key="6">
    <source>
        <dbReference type="EMBL" id="MDQ7248857.1"/>
    </source>
</evidence>
<gene>
    <name evidence="6" type="ORF">Q8A70_14325</name>
</gene>
<evidence type="ECO:0000259" key="4">
    <source>
        <dbReference type="Pfam" id="PF00440"/>
    </source>
</evidence>
<dbReference type="InterPro" id="IPR036271">
    <property type="entry name" value="Tet_transcr_reg_TetR-rel_C_sf"/>
</dbReference>
<evidence type="ECO:0000256" key="1">
    <source>
        <dbReference type="ARBA" id="ARBA00023015"/>
    </source>
</evidence>
<reference evidence="7" key="1">
    <citation type="submission" date="2023-08" db="EMBL/GenBank/DDBJ databases">
        <title>Rhodospirillaceae gen. nov., a novel taxon isolated from the Yangtze River Yuezi River estuary sludge.</title>
        <authorList>
            <person name="Ruan L."/>
        </authorList>
    </citation>
    <scope>NUCLEOTIDE SEQUENCE [LARGE SCALE GENOMIC DNA]</scope>
    <source>
        <strain evidence="7">R-7</strain>
    </source>
</reference>
<evidence type="ECO:0000313" key="7">
    <source>
        <dbReference type="Proteomes" id="UP001230156"/>
    </source>
</evidence>
<dbReference type="Gene3D" id="1.10.10.60">
    <property type="entry name" value="Homeodomain-like"/>
    <property type="match status" value="1"/>
</dbReference>
<dbReference type="InterPro" id="IPR001647">
    <property type="entry name" value="HTH_TetR"/>
</dbReference>
<keyword evidence="3" id="KW-0804">Transcription</keyword>
<keyword evidence="7" id="KW-1185">Reference proteome</keyword>
<dbReference type="InterPro" id="IPR011075">
    <property type="entry name" value="TetR_C"/>
</dbReference>
<dbReference type="EMBL" id="JAUYVI010000004">
    <property type="protein sequence ID" value="MDQ7248857.1"/>
    <property type="molecule type" value="Genomic_DNA"/>
</dbReference>
<protein>
    <submittedName>
        <fullName evidence="6">TetR/AcrR family transcriptional regulator</fullName>
    </submittedName>
</protein>
<dbReference type="SUPFAM" id="SSF48498">
    <property type="entry name" value="Tetracyclin repressor-like, C-terminal domain"/>
    <property type="match status" value="1"/>
</dbReference>
<dbReference type="SUPFAM" id="SSF46689">
    <property type="entry name" value="Homeodomain-like"/>
    <property type="match status" value="1"/>
</dbReference>
<comment type="caution">
    <text evidence="6">The sequence shown here is derived from an EMBL/GenBank/DDBJ whole genome shotgun (WGS) entry which is preliminary data.</text>
</comment>
<organism evidence="6 7">
    <name type="scientific">Dongia sedimenti</name>
    <dbReference type="NCBI Taxonomy" id="3064282"/>
    <lineage>
        <taxon>Bacteria</taxon>
        <taxon>Pseudomonadati</taxon>
        <taxon>Pseudomonadota</taxon>
        <taxon>Alphaproteobacteria</taxon>
        <taxon>Rhodospirillales</taxon>
        <taxon>Dongiaceae</taxon>
        <taxon>Dongia</taxon>
    </lineage>
</organism>
<sequence>MAETKDKARPRGRPRGFEPETALARARDVFWAAGFAASSLDELSAAMEMSRPSVYAAFGDKEALYLRALADYRDASAAAMRAALDPGLSPADGLRAVYRAAIAVYCADPAAPRGCLLIGTAATESVRNPRVRQALAESLALFNAILEERFRLARKAGELDTKADPAMLAKLAASLMFALAVRARAGEDRAALESLADAGVDMLCGAPAKTGRKRS</sequence>
<feature type="domain" description="HTH tetR-type" evidence="4">
    <location>
        <begin position="23"/>
        <end position="67"/>
    </location>
</feature>
<dbReference type="RefSeq" id="WP_379956338.1">
    <property type="nucleotide sequence ID" value="NZ_JAUYVI010000004.1"/>
</dbReference>